<evidence type="ECO:0000313" key="2">
    <source>
        <dbReference type="EMBL" id="KKU20762.1"/>
    </source>
</evidence>
<name>A0A0G1NK97_9BACT</name>
<dbReference type="InterPro" id="IPR015797">
    <property type="entry name" value="NUDIX_hydrolase-like_dom_sf"/>
</dbReference>
<dbReference type="Proteomes" id="UP000034569">
    <property type="component" value="Unassembled WGS sequence"/>
</dbReference>
<dbReference type="AlphaFoldDB" id="A0A0G1NK97"/>
<dbReference type="InterPro" id="IPR000086">
    <property type="entry name" value="NUDIX_hydrolase_dom"/>
</dbReference>
<dbReference type="Pfam" id="PF00293">
    <property type="entry name" value="NUDIX"/>
    <property type="match status" value="1"/>
</dbReference>
<sequence length="161" mass="18735">MATIHKQEAQKEEPVFKPKDGQIDYTNIRYAPVINCVVRHNDKILIVQRNPKMRLYPNLWNGISGFLDDGRSIEQKAKDELREELGIEAGDIVSIQHGQVFDKEEEKYGKTWIVHPILVDVKTDKIKLDWEAQNYKWIKVEEAKNFDLLPGFDKVLASLFL</sequence>
<feature type="domain" description="Nudix hydrolase" evidence="1">
    <location>
        <begin position="29"/>
        <end position="161"/>
    </location>
</feature>
<dbReference type="GO" id="GO:0016787">
    <property type="term" value="F:hydrolase activity"/>
    <property type="evidence" value="ECO:0007669"/>
    <property type="project" value="UniProtKB-KW"/>
</dbReference>
<organism evidence="2 3">
    <name type="scientific">Candidatus Azambacteria bacterium GW2011_GWC1_46_13</name>
    <dbReference type="NCBI Taxonomy" id="1618619"/>
    <lineage>
        <taxon>Bacteria</taxon>
        <taxon>Candidatus Azamiibacteriota</taxon>
    </lineage>
</organism>
<proteinExistence type="predicted"/>
<protein>
    <submittedName>
        <fullName evidence="2">NUDIX hydrolase</fullName>
    </submittedName>
</protein>
<dbReference type="PROSITE" id="PS51462">
    <property type="entry name" value="NUDIX"/>
    <property type="match status" value="1"/>
</dbReference>
<accession>A0A0G1NK97</accession>
<evidence type="ECO:0000313" key="3">
    <source>
        <dbReference type="Proteomes" id="UP000034569"/>
    </source>
</evidence>
<keyword evidence="2" id="KW-0378">Hydrolase</keyword>
<dbReference type="EMBL" id="LCLU01000038">
    <property type="protein sequence ID" value="KKU20762.1"/>
    <property type="molecule type" value="Genomic_DNA"/>
</dbReference>
<dbReference type="PANTHER" id="PTHR43736">
    <property type="entry name" value="ADP-RIBOSE PYROPHOSPHATASE"/>
    <property type="match status" value="1"/>
</dbReference>
<dbReference type="Gene3D" id="3.90.79.10">
    <property type="entry name" value="Nucleoside Triphosphate Pyrophosphohydrolase"/>
    <property type="match status" value="1"/>
</dbReference>
<evidence type="ECO:0000259" key="1">
    <source>
        <dbReference type="PROSITE" id="PS51462"/>
    </source>
</evidence>
<dbReference type="PANTHER" id="PTHR43736:SF1">
    <property type="entry name" value="DIHYDRONEOPTERIN TRIPHOSPHATE DIPHOSPHATASE"/>
    <property type="match status" value="1"/>
</dbReference>
<gene>
    <name evidence="2" type="ORF">UX33_C0038G0003</name>
</gene>
<reference evidence="2 3" key="1">
    <citation type="journal article" date="2015" name="Nature">
        <title>rRNA introns, odd ribosomes, and small enigmatic genomes across a large radiation of phyla.</title>
        <authorList>
            <person name="Brown C.T."/>
            <person name="Hug L.A."/>
            <person name="Thomas B.C."/>
            <person name="Sharon I."/>
            <person name="Castelle C.J."/>
            <person name="Singh A."/>
            <person name="Wilkins M.J."/>
            <person name="Williams K.H."/>
            <person name="Banfield J.F."/>
        </authorList>
    </citation>
    <scope>NUCLEOTIDE SEQUENCE [LARGE SCALE GENOMIC DNA]</scope>
</reference>
<comment type="caution">
    <text evidence="2">The sequence shown here is derived from an EMBL/GenBank/DDBJ whole genome shotgun (WGS) entry which is preliminary data.</text>
</comment>
<dbReference type="SUPFAM" id="SSF55811">
    <property type="entry name" value="Nudix"/>
    <property type="match status" value="1"/>
</dbReference>